<feature type="compositionally biased region" description="Basic and acidic residues" evidence="1">
    <location>
        <begin position="1"/>
        <end position="32"/>
    </location>
</feature>
<feature type="compositionally biased region" description="Polar residues" evidence="1">
    <location>
        <begin position="124"/>
        <end position="145"/>
    </location>
</feature>
<organism evidence="2 3">
    <name type="scientific">Pontibacter chinhatensis</name>
    <dbReference type="NCBI Taxonomy" id="1436961"/>
    <lineage>
        <taxon>Bacteria</taxon>
        <taxon>Pseudomonadati</taxon>
        <taxon>Bacteroidota</taxon>
        <taxon>Cytophagia</taxon>
        <taxon>Cytophagales</taxon>
        <taxon>Hymenobacteraceae</taxon>
        <taxon>Pontibacter</taxon>
    </lineage>
</organism>
<reference evidence="3" key="1">
    <citation type="submission" date="2016-10" db="EMBL/GenBank/DDBJ databases">
        <authorList>
            <person name="Varghese N."/>
            <person name="Submissions S."/>
        </authorList>
    </citation>
    <scope>NUCLEOTIDE SEQUENCE [LARGE SCALE GENOMIC DNA]</scope>
    <source>
        <strain evidence="3">LP51</strain>
    </source>
</reference>
<evidence type="ECO:0000313" key="2">
    <source>
        <dbReference type="EMBL" id="SFH20538.1"/>
    </source>
</evidence>
<proteinExistence type="predicted"/>
<dbReference type="AlphaFoldDB" id="A0A1I2Y436"/>
<feature type="compositionally biased region" description="Basic and acidic residues" evidence="1">
    <location>
        <begin position="78"/>
        <end position="88"/>
    </location>
</feature>
<protein>
    <submittedName>
        <fullName evidence="2">Uncharacterized protein</fullName>
    </submittedName>
</protein>
<feature type="region of interest" description="Disordered" evidence="1">
    <location>
        <begin position="1"/>
        <end position="38"/>
    </location>
</feature>
<feature type="region of interest" description="Disordered" evidence="1">
    <location>
        <begin position="50"/>
        <end position="167"/>
    </location>
</feature>
<keyword evidence="3" id="KW-1185">Reference proteome</keyword>
<accession>A0A1I2Y436</accession>
<dbReference type="Proteomes" id="UP000198724">
    <property type="component" value="Unassembled WGS sequence"/>
</dbReference>
<feature type="compositionally biased region" description="Basic and acidic residues" evidence="1">
    <location>
        <begin position="150"/>
        <end position="167"/>
    </location>
</feature>
<dbReference type="RefSeq" id="WP_092104468.1">
    <property type="nucleotide sequence ID" value="NZ_FOOT01000007.1"/>
</dbReference>
<feature type="region of interest" description="Disordered" evidence="1">
    <location>
        <begin position="182"/>
        <end position="263"/>
    </location>
</feature>
<gene>
    <name evidence="2" type="ORF">SAMN05421739_10768</name>
</gene>
<feature type="compositionally biased region" description="Basic and acidic residues" evidence="1">
    <location>
        <begin position="182"/>
        <end position="226"/>
    </location>
</feature>
<name>A0A1I2Y436_9BACT</name>
<evidence type="ECO:0000313" key="3">
    <source>
        <dbReference type="Proteomes" id="UP000198724"/>
    </source>
</evidence>
<dbReference type="EMBL" id="FOOT01000007">
    <property type="protein sequence ID" value="SFH20538.1"/>
    <property type="molecule type" value="Genomic_DNA"/>
</dbReference>
<feature type="compositionally biased region" description="Basic and acidic residues" evidence="1">
    <location>
        <begin position="96"/>
        <end position="118"/>
    </location>
</feature>
<sequence length="263" mass="30962">MERNERDNRRHHDSDNRSNRHDGFQNYRDRYSNRHGNYYGMHDEHAEYRDVRSSNPDPNFGYRSGGPVGGYGASSHRGVTERSEHYRYGDPNPYMGDRRNQRGGYDRDSGINWEERDVYGTYGNPRSTNYSAGSNYSRQDNSYQYGGQGRRYEDFNTDEKMYRGRGDHGYNMLGIDAYYDRGEHPERRSDNDFRGSDYQREYYNRHHSGDDERYRGEIRSSNRSDNYDYSQRSSRYRRPGETSGPDYGAHSGPSAYGDKTTRA</sequence>
<feature type="compositionally biased region" description="Gly residues" evidence="1">
    <location>
        <begin position="63"/>
        <end position="72"/>
    </location>
</feature>
<evidence type="ECO:0000256" key="1">
    <source>
        <dbReference type="SAM" id="MobiDB-lite"/>
    </source>
</evidence>